<accession>A0A830GYC3</accession>
<feature type="transmembrane region" description="Helical" evidence="1">
    <location>
        <begin position="58"/>
        <end position="77"/>
    </location>
</feature>
<dbReference type="GO" id="GO:0005886">
    <property type="term" value="C:plasma membrane"/>
    <property type="evidence" value="ECO:0007669"/>
    <property type="project" value="TreeGrafter"/>
</dbReference>
<dbReference type="AlphaFoldDB" id="A0A830GYC3"/>
<proteinExistence type="predicted"/>
<evidence type="ECO:0000313" key="4">
    <source>
        <dbReference type="Proteomes" id="UP000610960"/>
    </source>
</evidence>
<dbReference type="Proteomes" id="UP000610960">
    <property type="component" value="Unassembled WGS sequence"/>
</dbReference>
<name>A0A830GYC3_9CREN</name>
<dbReference type="OrthoDB" id="204088at2157"/>
<keyword evidence="4" id="KW-1185">Reference proteome</keyword>
<keyword evidence="1" id="KW-0472">Membrane</keyword>
<gene>
    <name evidence="3" type="ORF">GCM10007981_18090</name>
</gene>
<protein>
    <submittedName>
        <fullName evidence="3">Alkaline phosphatase</fullName>
    </submittedName>
</protein>
<organism evidence="3 4">
    <name type="scientific">Thermocladium modestius</name>
    <dbReference type="NCBI Taxonomy" id="62609"/>
    <lineage>
        <taxon>Archaea</taxon>
        <taxon>Thermoproteota</taxon>
        <taxon>Thermoprotei</taxon>
        <taxon>Thermoproteales</taxon>
        <taxon>Thermoproteaceae</taxon>
        <taxon>Thermocladium</taxon>
    </lineage>
</organism>
<sequence length="251" mass="27661">MNRKAMLGLSFLAVASALAVMDAVEMPFVDPLIDKIASIIAQYSIYPFYFVKLILFDGPIYVLTHTGYAGVFSLMVMESASLPVPSELVLPYAGYLAFLGYLGLTQTILVSTLASLVGSLIDYWLGLIAGRPIVLRLGRYIGIREDHLSKAEKWFDSRGRFAVLLARFVPGLRSIISIPAGIAEMNVWEFLIYTTIGSGAWNAGLVVMGYYLGQNWGLIYSFIKTDYTSIALIITAIGAIYMVLKIRSKDK</sequence>
<reference evidence="3" key="1">
    <citation type="journal article" date="2014" name="Int. J. Syst. Evol. Microbiol.">
        <title>Complete genome sequence of Corynebacterium casei LMG S-19264T (=DSM 44701T), isolated from a smear-ripened cheese.</title>
        <authorList>
            <consortium name="US DOE Joint Genome Institute (JGI-PGF)"/>
            <person name="Walter F."/>
            <person name="Albersmeier A."/>
            <person name="Kalinowski J."/>
            <person name="Ruckert C."/>
        </authorList>
    </citation>
    <scope>NUCLEOTIDE SEQUENCE</scope>
    <source>
        <strain evidence="3">JCM 10088</strain>
    </source>
</reference>
<evidence type="ECO:0000259" key="2">
    <source>
        <dbReference type="Pfam" id="PF09335"/>
    </source>
</evidence>
<feature type="transmembrane region" description="Helical" evidence="1">
    <location>
        <begin position="161"/>
        <end position="183"/>
    </location>
</feature>
<dbReference type="InterPro" id="IPR032816">
    <property type="entry name" value="VTT_dom"/>
</dbReference>
<dbReference type="PANTHER" id="PTHR42709">
    <property type="entry name" value="ALKALINE PHOSPHATASE LIKE PROTEIN"/>
    <property type="match status" value="1"/>
</dbReference>
<feature type="transmembrane region" description="Helical" evidence="1">
    <location>
        <begin position="227"/>
        <end position="244"/>
    </location>
</feature>
<keyword evidence="1" id="KW-1133">Transmembrane helix</keyword>
<keyword evidence="1" id="KW-0812">Transmembrane</keyword>
<dbReference type="PANTHER" id="PTHR42709:SF9">
    <property type="entry name" value="ALKALINE PHOSPHATASE LIKE PROTEIN"/>
    <property type="match status" value="1"/>
</dbReference>
<dbReference type="Pfam" id="PF09335">
    <property type="entry name" value="VTT_dom"/>
    <property type="match status" value="1"/>
</dbReference>
<evidence type="ECO:0000313" key="3">
    <source>
        <dbReference type="EMBL" id="GGP22356.1"/>
    </source>
</evidence>
<feature type="transmembrane region" description="Helical" evidence="1">
    <location>
        <begin position="190"/>
        <end position="212"/>
    </location>
</feature>
<feature type="domain" description="VTT" evidence="2">
    <location>
        <begin position="90"/>
        <end position="210"/>
    </location>
</feature>
<dbReference type="EMBL" id="BMNL01000004">
    <property type="protein sequence ID" value="GGP22356.1"/>
    <property type="molecule type" value="Genomic_DNA"/>
</dbReference>
<comment type="caution">
    <text evidence="3">The sequence shown here is derived from an EMBL/GenBank/DDBJ whole genome shotgun (WGS) entry which is preliminary data.</text>
</comment>
<reference evidence="3" key="2">
    <citation type="submission" date="2020-09" db="EMBL/GenBank/DDBJ databases">
        <authorList>
            <person name="Sun Q."/>
            <person name="Ohkuma M."/>
        </authorList>
    </citation>
    <scope>NUCLEOTIDE SEQUENCE</scope>
    <source>
        <strain evidence="3">JCM 10088</strain>
    </source>
</reference>
<dbReference type="RefSeq" id="WP_188597073.1">
    <property type="nucleotide sequence ID" value="NZ_BMNL01000004.1"/>
</dbReference>
<dbReference type="InterPro" id="IPR051311">
    <property type="entry name" value="DedA_domain"/>
</dbReference>
<feature type="transmembrane region" description="Helical" evidence="1">
    <location>
        <begin position="89"/>
        <end position="111"/>
    </location>
</feature>
<evidence type="ECO:0000256" key="1">
    <source>
        <dbReference type="SAM" id="Phobius"/>
    </source>
</evidence>